<comment type="caution">
    <text evidence="2">The sequence shown here is derived from an EMBL/GenBank/DDBJ whole genome shotgun (WGS) entry which is preliminary data.</text>
</comment>
<gene>
    <name evidence="2" type="ORF">DMP06_08565</name>
</gene>
<dbReference type="EMBL" id="QIBX01000016">
    <property type="protein sequence ID" value="RNL38771.1"/>
    <property type="molecule type" value="Genomic_DNA"/>
</dbReference>
<feature type="transmembrane region" description="Helical" evidence="1">
    <location>
        <begin position="66"/>
        <end position="92"/>
    </location>
</feature>
<name>A0A3N0AV87_9ACTN</name>
<feature type="transmembrane region" description="Helical" evidence="1">
    <location>
        <begin position="20"/>
        <end position="46"/>
    </location>
</feature>
<dbReference type="OrthoDB" id="3176810at2"/>
<protein>
    <submittedName>
        <fullName evidence="2">Uncharacterized protein</fullName>
    </submittedName>
</protein>
<keyword evidence="1" id="KW-0472">Membrane</keyword>
<evidence type="ECO:0000256" key="1">
    <source>
        <dbReference type="SAM" id="Phobius"/>
    </source>
</evidence>
<evidence type="ECO:0000313" key="3">
    <source>
        <dbReference type="Proteomes" id="UP000269591"/>
    </source>
</evidence>
<organism evidence="2 3">
    <name type="scientific">Slackia equolifaciens</name>
    <dbReference type="NCBI Taxonomy" id="498718"/>
    <lineage>
        <taxon>Bacteria</taxon>
        <taxon>Bacillati</taxon>
        <taxon>Actinomycetota</taxon>
        <taxon>Coriobacteriia</taxon>
        <taxon>Eggerthellales</taxon>
        <taxon>Eggerthellaceae</taxon>
        <taxon>Slackia</taxon>
    </lineage>
</organism>
<keyword evidence="1" id="KW-0812">Transmembrane</keyword>
<feature type="transmembrane region" description="Helical" evidence="1">
    <location>
        <begin position="149"/>
        <end position="170"/>
    </location>
</feature>
<keyword evidence="1" id="KW-1133">Transmembrane helix</keyword>
<evidence type="ECO:0000313" key="2">
    <source>
        <dbReference type="EMBL" id="RNL38771.1"/>
    </source>
</evidence>
<dbReference type="RefSeq" id="WP_123209323.1">
    <property type="nucleotide sequence ID" value="NZ_JBHTHO010000002.1"/>
</dbReference>
<reference evidence="3" key="1">
    <citation type="submission" date="2018-05" db="EMBL/GenBank/DDBJ databases">
        <title>Genome Sequencing of selected type strains of the family Eggerthellaceae.</title>
        <authorList>
            <person name="Danylec N."/>
            <person name="Stoll D.A."/>
            <person name="Doetsch A."/>
            <person name="Huch M."/>
        </authorList>
    </citation>
    <scope>NUCLEOTIDE SEQUENCE [LARGE SCALE GENOMIC DNA]</scope>
    <source>
        <strain evidence="3">DSM 24851</strain>
    </source>
</reference>
<sequence length="184" mass="19346">MNEIDAIEASSVKVQRVSRVLHSGFAAIYYFSTICFIFLIVAMAAWGISDLESGILVPFCMSLAKVIFEAVVALFLIGVAKSVFGSIGMGLSPFSTVIAKRLRIAALLMVIHAVFSLIISPAFMSIAGLGEAAIGVAIGSAPSEATARFIPINVGDIVLAVVLFCAALIVEYGSLLQQLSDDTL</sequence>
<proteinExistence type="predicted"/>
<dbReference type="AlphaFoldDB" id="A0A3N0AV87"/>
<feature type="transmembrane region" description="Helical" evidence="1">
    <location>
        <begin position="104"/>
        <end position="129"/>
    </location>
</feature>
<dbReference type="Proteomes" id="UP000269591">
    <property type="component" value="Unassembled WGS sequence"/>
</dbReference>
<keyword evidence="3" id="KW-1185">Reference proteome</keyword>
<accession>A0A3N0AV87</accession>